<comment type="caution">
    <text evidence="1">The sequence shown here is derived from an EMBL/GenBank/DDBJ whole genome shotgun (WGS) entry which is preliminary data.</text>
</comment>
<accession>A0ABN7VLV1</accession>
<evidence type="ECO:0000313" key="2">
    <source>
        <dbReference type="Proteomes" id="UP000789901"/>
    </source>
</evidence>
<organism evidence="1 2">
    <name type="scientific">Gigaspora margarita</name>
    <dbReference type="NCBI Taxonomy" id="4874"/>
    <lineage>
        <taxon>Eukaryota</taxon>
        <taxon>Fungi</taxon>
        <taxon>Fungi incertae sedis</taxon>
        <taxon>Mucoromycota</taxon>
        <taxon>Glomeromycotina</taxon>
        <taxon>Glomeromycetes</taxon>
        <taxon>Diversisporales</taxon>
        <taxon>Gigasporaceae</taxon>
        <taxon>Gigaspora</taxon>
    </lineage>
</organism>
<reference evidence="1 2" key="1">
    <citation type="submission" date="2021-06" db="EMBL/GenBank/DDBJ databases">
        <authorList>
            <person name="Kallberg Y."/>
            <person name="Tangrot J."/>
            <person name="Rosling A."/>
        </authorList>
    </citation>
    <scope>NUCLEOTIDE SEQUENCE [LARGE SCALE GENOMIC DNA]</scope>
    <source>
        <strain evidence="1 2">120-4 pot B 10/14</strain>
    </source>
</reference>
<evidence type="ECO:0000313" key="1">
    <source>
        <dbReference type="EMBL" id="CAG8782283.1"/>
    </source>
</evidence>
<name>A0ABN7VLV1_GIGMA</name>
<dbReference type="Proteomes" id="UP000789901">
    <property type="component" value="Unassembled WGS sequence"/>
</dbReference>
<proteinExistence type="predicted"/>
<keyword evidence="2" id="KW-1185">Reference proteome</keyword>
<gene>
    <name evidence="1" type="ORF">GMARGA_LOCUS19907</name>
</gene>
<dbReference type="EMBL" id="CAJVQB010016997">
    <property type="protein sequence ID" value="CAG8782283.1"/>
    <property type="molecule type" value="Genomic_DNA"/>
</dbReference>
<feature type="non-terminal residue" evidence="1">
    <location>
        <position position="115"/>
    </location>
</feature>
<protein>
    <submittedName>
        <fullName evidence="1">3906_t:CDS:1</fullName>
    </submittedName>
</protein>
<sequence length="115" mass="13578">MVNAASSFKEHALNWNFGLKRRQNSFSISESILLLTNFIFERELRSIAVNKNNDLSFFFDQIEDMACLGSDYFSWVNEVNVLFKFLYDHEKVEQKLAIYSFKQLHKEIVAKDISR</sequence>